<sequence length="321" mass="34853">VSAPPRPPRSRRGRAAGTVRRHHRRRAPHRAAGLDAGGLPEDARPADRAARALRDHRDAARGRLAARCAQPPAQGDPAGQGPGRGRSRALPLRRGGDAGRRPRRPDRQADRGQAEVQLDLQLPHAHLCRRRRHRLARGRRGHLQPGAPLPQLLRPVRTGDDPRLQGGVVPPAAGLRAADDDDAGHRRAAGDGAGRRGPVVVALADDVRAAGRRQPQLGAVHGMGHQAAQQRRAAAAIRRHVGPAGGVPRRHAARPRSLARPGDRPPPLRRDRLGRTEAGHQRQRPGQRGTDRQAPRRPRRQRVGDRGRDGLRREALTGRGM</sequence>
<evidence type="ECO:0000256" key="1">
    <source>
        <dbReference type="SAM" id="MobiDB-lite"/>
    </source>
</evidence>
<feature type="non-terminal residue" evidence="2">
    <location>
        <position position="321"/>
    </location>
</feature>
<reference evidence="2" key="1">
    <citation type="submission" date="2020-02" db="EMBL/GenBank/DDBJ databases">
        <authorList>
            <person name="Meier V. D."/>
        </authorList>
    </citation>
    <scope>NUCLEOTIDE SEQUENCE</scope>
    <source>
        <strain evidence="2">AVDCRST_MAG66</strain>
    </source>
</reference>
<protein>
    <submittedName>
        <fullName evidence="2">1,2-phenylacetyl-CoA epoxidase, subunit A</fullName>
        <ecNumber evidence="2">1.14.13.149</ecNumber>
    </submittedName>
</protein>
<dbReference type="GO" id="GO:0097266">
    <property type="term" value="F:phenylacetyl-CoA 1,2-epoxidase activity"/>
    <property type="evidence" value="ECO:0007669"/>
    <property type="project" value="UniProtKB-EC"/>
</dbReference>
<accession>A0A6J4PGI6</accession>
<dbReference type="EMBL" id="CADCUS010000339">
    <property type="protein sequence ID" value="CAA9415607.1"/>
    <property type="molecule type" value="Genomic_DNA"/>
</dbReference>
<feature type="compositionally biased region" description="Basic and acidic residues" evidence="1">
    <location>
        <begin position="261"/>
        <end position="280"/>
    </location>
</feature>
<feature type="compositionally biased region" description="Basic residues" evidence="1">
    <location>
        <begin position="8"/>
        <end position="29"/>
    </location>
</feature>
<feature type="non-terminal residue" evidence="2">
    <location>
        <position position="1"/>
    </location>
</feature>
<organism evidence="2">
    <name type="scientific">uncultured Pseudonocardia sp</name>
    <dbReference type="NCBI Taxonomy" id="211455"/>
    <lineage>
        <taxon>Bacteria</taxon>
        <taxon>Bacillati</taxon>
        <taxon>Actinomycetota</taxon>
        <taxon>Actinomycetes</taxon>
        <taxon>Pseudonocardiales</taxon>
        <taxon>Pseudonocardiaceae</taxon>
        <taxon>Pseudonocardia</taxon>
        <taxon>environmental samples</taxon>
    </lineage>
</organism>
<name>A0A6J4PGI6_9PSEU</name>
<dbReference type="AlphaFoldDB" id="A0A6J4PGI6"/>
<evidence type="ECO:0000313" key="2">
    <source>
        <dbReference type="EMBL" id="CAA9415607.1"/>
    </source>
</evidence>
<keyword evidence="2" id="KW-0560">Oxidoreductase</keyword>
<gene>
    <name evidence="2" type="ORF">AVDCRST_MAG66-2295</name>
</gene>
<feature type="region of interest" description="Disordered" evidence="1">
    <location>
        <begin position="1"/>
        <end position="117"/>
    </location>
</feature>
<feature type="region of interest" description="Disordered" evidence="1">
    <location>
        <begin position="134"/>
        <end position="194"/>
    </location>
</feature>
<feature type="compositionally biased region" description="Basic and acidic residues" evidence="1">
    <location>
        <begin position="41"/>
        <end position="61"/>
    </location>
</feature>
<feature type="compositionally biased region" description="Basic and acidic residues" evidence="1">
    <location>
        <begin position="302"/>
        <end position="321"/>
    </location>
</feature>
<dbReference type="EC" id="1.14.13.149" evidence="2"/>
<feature type="region of interest" description="Disordered" evidence="1">
    <location>
        <begin position="241"/>
        <end position="321"/>
    </location>
</feature>
<proteinExistence type="predicted"/>
<feature type="compositionally biased region" description="Low complexity" evidence="1">
    <location>
        <begin position="62"/>
        <end position="77"/>
    </location>
</feature>
<feature type="compositionally biased region" description="Basic and acidic residues" evidence="1">
    <location>
        <begin position="94"/>
        <end position="113"/>
    </location>
</feature>